<dbReference type="SUPFAM" id="SSF56645">
    <property type="entry name" value="Acyl-CoA dehydrogenase NM domain-like"/>
    <property type="match status" value="1"/>
</dbReference>
<keyword evidence="4 7" id="KW-0285">Flavoprotein</keyword>
<dbReference type="Gene3D" id="1.20.140.10">
    <property type="entry name" value="Butyryl-CoA Dehydrogenase, subunit A, domain 3"/>
    <property type="match status" value="1"/>
</dbReference>
<dbReference type="EMBL" id="BAAAQR010000008">
    <property type="protein sequence ID" value="GAA2149156.1"/>
    <property type="molecule type" value="Genomic_DNA"/>
</dbReference>
<dbReference type="Proteomes" id="UP001501771">
    <property type="component" value="Unassembled WGS sequence"/>
</dbReference>
<feature type="domain" description="Acyl-CoA oxidase/dehydrogenase middle" evidence="9">
    <location>
        <begin position="121"/>
        <end position="199"/>
    </location>
</feature>
<dbReference type="Gene3D" id="1.10.540.10">
    <property type="entry name" value="Acyl-CoA dehydrogenase/oxidase, N-terminal domain"/>
    <property type="match status" value="1"/>
</dbReference>
<dbReference type="Pfam" id="PF00441">
    <property type="entry name" value="Acyl-CoA_dh_1"/>
    <property type="match status" value="1"/>
</dbReference>
<dbReference type="PANTHER" id="PTHR48083:SF2">
    <property type="entry name" value="MEDIUM-CHAIN SPECIFIC ACYL-COA DEHYDROGENASE, MITOCHONDRIAL"/>
    <property type="match status" value="1"/>
</dbReference>
<evidence type="ECO:0000259" key="9">
    <source>
        <dbReference type="Pfam" id="PF02770"/>
    </source>
</evidence>
<gene>
    <name evidence="11" type="ORF">GCM10009844_28470</name>
</gene>
<keyword evidence="6 7" id="KW-0560">Oxidoreductase</keyword>
<dbReference type="PROSITE" id="PS00073">
    <property type="entry name" value="ACYL_COA_DH_2"/>
    <property type="match status" value="1"/>
</dbReference>
<dbReference type="InterPro" id="IPR006091">
    <property type="entry name" value="Acyl-CoA_Oxase/DH_mid-dom"/>
</dbReference>
<dbReference type="InterPro" id="IPR046373">
    <property type="entry name" value="Acyl-CoA_Oxase/DH_mid-dom_sf"/>
</dbReference>
<keyword evidence="5 7" id="KW-0274">FAD</keyword>
<dbReference type="Pfam" id="PF02771">
    <property type="entry name" value="Acyl-CoA_dh_N"/>
    <property type="match status" value="1"/>
</dbReference>
<evidence type="ECO:0000256" key="5">
    <source>
        <dbReference type="ARBA" id="ARBA00022827"/>
    </source>
</evidence>
<name>A0ABN2ZWR4_9ACTN</name>
<dbReference type="InterPro" id="IPR050741">
    <property type="entry name" value="Acyl-CoA_dehydrogenase"/>
</dbReference>
<dbReference type="InterPro" id="IPR013786">
    <property type="entry name" value="AcylCoA_DH/ox_N"/>
</dbReference>
<evidence type="ECO:0000256" key="4">
    <source>
        <dbReference type="ARBA" id="ARBA00022630"/>
    </source>
</evidence>
<feature type="domain" description="Acyl-CoA dehydrogenase/oxidase N-terminal" evidence="10">
    <location>
        <begin position="6"/>
        <end position="117"/>
    </location>
</feature>
<dbReference type="CDD" id="cd00567">
    <property type="entry name" value="ACAD"/>
    <property type="match status" value="1"/>
</dbReference>
<dbReference type="SUPFAM" id="SSF47203">
    <property type="entry name" value="Acyl-CoA dehydrogenase C-terminal domain-like"/>
    <property type="match status" value="1"/>
</dbReference>
<dbReference type="Pfam" id="PF02770">
    <property type="entry name" value="Acyl-CoA_dh_M"/>
    <property type="match status" value="1"/>
</dbReference>
<evidence type="ECO:0000256" key="1">
    <source>
        <dbReference type="ARBA" id="ARBA00001974"/>
    </source>
</evidence>
<dbReference type="InterPro" id="IPR009075">
    <property type="entry name" value="AcylCo_DH/oxidase_C"/>
</dbReference>
<evidence type="ECO:0000313" key="11">
    <source>
        <dbReference type="EMBL" id="GAA2149156.1"/>
    </source>
</evidence>
<feature type="domain" description="Acyl-CoA dehydrogenase/oxidase C-terminal" evidence="8">
    <location>
        <begin position="229"/>
        <end position="379"/>
    </location>
</feature>
<dbReference type="InterPro" id="IPR036250">
    <property type="entry name" value="AcylCo_DH-like_C"/>
</dbReference>
<evidence type="ECO:0000256" key="6">
    <source>
        <dbReference type="ARBA" id="ARBA00023002"/>
    </source>
</evidence>
<dbReference type="PANTHER" id="PTHR48083">
    <property type="entry name" value="MEDIUM-CHAIN SPECIFIC ACYL-COA DEHYDROGENASE, MITOCHONDRIAL-RELATED"/>
    <property type="match status" value="1"/>
</dbReference>
<reference evidence="11 12" key="1">
    <citation type="journal article" date="2019" name="Int. J. Syst. Evol. Microbiol.">
        <title>The Global Catalogue of Microorganisms (GCM) 10K type strain sequencing project: providing services to taxonomists for standard genome sequencing and annotation.</title>
        <authorList>
            <consortium name="The Broad Institute Genomics Platform"/>
            <consortium name="The Broad Institute Genome Sequencing Center for Infectious Disease"/>
            <person name="Wu L."/>
            <person name="Ma J."/>
        </authorList>
    </citation>
    <scope>NUCLEOTIDE SEQUENCE [LARGE SCALE GENOMIC DNA]</scope>
    <source>
        <strain evidence="11 12">JCM 16022</strain>
    </source>
</reference>
<comment type="caution">
    <text evidence="11">The sequence shown here is derived from an EMBL/GenBank/DDBJ whole genome shotgun (WGS) entry which is preliminary data.</text>
</comment>
<sequence>MYGLSAEDLELQERARAFCDELIDWETAAEEHDGRLPDDVAGKHHRRALELGLYATNMPTSVGGPGLTSLQQVLVQEQGGRVTNGLAWCLATPPSWWPEVANDHQRERWLLPTVRGELQECYAITEEGAGSDLTDLAATAHRDGDDYVLDGVKWHVTSFHEADYVFFQAVLASGPHAGDQALFVVDVDAPGVRVVRTPAYTHTLGHRHPVVAFEGVRVPSTHLVGTEEDGMSFVFEWFRFERLMVAARCLGAAERLVDEATAFARERRVGGEPLIRKQLVQAMLADSVTELFAARAMTYETARSVDAGTDRKVLHARCSMAKLYASEMAGRVADRAVQVFGGRGYMRENVAERFFRELRVERIWEGASEVQRLIVADQLAKRGRSALV</sequence>
<dbReference type="RefSeq" id="WP_344153339.1">
    <property type="nucleotide sequence ID" value="NZ_BAAAQR010000008.1"/>
</dbReference>
<evidence type="ECO:0000256" key="7">
    <source>
        <dbReference type="RuleBase" id="RU362125"/>
    </source>
</evidence>
<dbReference type="InterPro" id="IPR006089">
    <property type="entry name" value="Acyl-CoA_DH_CS"/>
</dbReference>
<comment type="cofactor">
    <cofactor evidence="1 7">
        <name>FAD</name>
        <dbReference type="ChEBI" id="CHEBI:57692"/>
    </cofactor>
</comment>
<evidence type="ECO:0000259" key="10">
    <source>
        <dbReference type="Pfam" id="PF02771"/>
    </source>
</evidence>
<evidence type="ECO:0000256" key="3">
    <source>
        <dbReference type="ARBA" id="ARBA00019125"/>
    </source>
</evidence>
<evidence type="ECO:0000313" key="12">
    <source>
        <dbReference type="Proteomes" id="UP001501771"/>
    </source>
</evidence>
<proteinExistence type="inferred from homology"/>
<comment type="similarity">
    <text evidence="2 7">Belongs to the acyl-CoA dehydrogenase family.</text>
</comment>
<evidence type="ECO:0000259" key="8">
    <source>
        <dbReference type="Pfam" id="PF00441"/>
    </source>
</evidence>
<dbReference type="Gene3D" id="2.40.110.10">
    <property type="entry name" value="Butyryl-CoA Dehydrogenase, subunit A, domain 2"/>
    <property type="match status" value="1"/>
</dbReference>
<dbReference type="PIRSF" id="PIRSF016578">
    <property type="entry name" value="HsaA"/>
    <property type="match status" value="1"/>
</dbReference>
<dbReference type="InterPro" id="IPR009100">
    <property type="entry name" value="AcylCoA_DH/oxidase_NM_dom_sf"/>
</dbReference>
<accession>A0ABN2ZWR4</accession>
<protein>
    <recommendedName>
        <fullName evidence="3">Medium-chain specific acyl-CoA dehydrogenase, mitochondrial</fullName>
    </recommendedName>
</protein>
<organism evidence="11 12">
    <name type="scientific">Nocardioides koreensis</name>
    <dbReference type="NCBI Taxonomy" id="433651"/>
    <lineage>
        <taxon>Bacteria</taxon>
        <taxon>Bacillati</taxon>
        <taxon>Actinomycetota</taxon>
        <taxon>Actinomycetes</taxon>
        <taxon>Propionibacteriales</taxon>
        <taxon>Nocardioidaceae</taxon>
        <taxon>Nocardioides</taxon>
    </lineage>
</organism>
<dbReference type="InterPro" id="IPR037069">
    <property type="entry name" value="AcylCoA_DH/ox_N_sf"/>
</dbReference>
<keyword evidence="12" id="KW-1185">Reference proteome</keyword>
<evidence type="ECO:0000256" key="2">
    <source>
        <dbReference type="ARBA" id="ARBA00009347"/>
    </source>
</evidence>